<name>A0A832A0K1_9BACT</name>
<proteinExistence type="inferred from homology"/>
<evidence type="ECO:0000313" key="8">
    <source>
        <dbReference type="EMBL" id="HFK96303.1"/>
    </source>
</evidence>
<comment type="caution">
    <text evidence="8">The sequence shown here is derived from an EMBL/GenBank/DDBJ whole genome shotgun (WGS) entry which is preliminary data.</text>
</comment>
<keyword evidence="4 7" id="KW-0663">Pyridoxal phosphate</keyword>
<evidence type="ECO:0000256" key="3">
    <source>
        <dbReference type="ARBA" id="ARBA00008981"/>
    </source>
</evidence>
<evidence type="ECO:0000256" key="7">
    <source>
        <dbReference type="HAMAP-Rule" id="MF_00375"/>
    </source>
</evidence>
<evidence type="ECO:0000256" key="5">
    <source>
        <dbReference type="ARBA" id="ARBA00023235"/>
    </source>
</evidence>
<protein>
    <recommendedName>
        <fullName evidence="7">Glutamate-1-semialdehyde 2,1-aminomutase</fullName>
        <shortName evidence="7">GSA</shortName>
        <ecNumber evidence="7">5.4.3.8</ecNumber>
    </recommendedName>
    <alternativeName>
        <fullName evidence="7">Glutamate-1-semialdehyde aminotransferase</fullName>
        <shortName evidence="7">GSA-AT</shortName>
    </alternativeName>
</protein>
<dbReference type="InterPro" id="IPR015424">
    <property type="entry name" value="PyrdxlP-dep_Trfase"/>
</dbReference>
<dbReference type="FunFam" id="3.40.640.10:FF:000021">
    <property type="entry name" value="Glutamate-1-semialdehyde 2,1-aminomutase"/>
    <property type="match status" value="1"/>
</dbReference>
<dbReference type="GO" id="GO:0006782">
    <property type="term" value="P:protoporphyrinogen IX biosynthetic process"/>
    <property type="evidence" value="ECO:0007669"/>
    <property type="project" value="UniProtKB-UniRule"/>
</dbReference>
<dbReference type="CDD" id="cd00610">
    <property type="entry name" value="OAT_like"/>
    <property type="match status" value="1"/>
</dbReference>
<evidence type="ECO:0000256" key="6">
    <source>
        <dbReference type="ARBA" id="ARBA00023244"/>
    </source>
</evidence>
<keyword evidence="5 7" id="KW-0413">Isomerase</keyword>
<sequence length="434" mass="45984">MAQNTISETLFRQAQAVIPGGVNSPVRSCRSVGTCPFFVKKASGCRLEDEDGRVYIDYVGSWGPMILGHAHPEVVQAVRFAATQGMSYGIPCRLEVELAEKVVSMVPSMDMVRMVNSGTEATMSAVRLARGYTGRPKIIKFDGCYHGHSDCLLVKGGSGLATLGIPGSPGVPPEVVAHTVSVPYNDLEAVEAVMKAHGETVAGIIVEPVAGNMGTVVPKPDFLPGLRRLCDTYGCLLIFDEVITGFRLAPGGAQERFGVRPDLTCLGKILGGGLPVGAYGGRREIMERVAPVGDVYQAGTLSGNPLAMAAGLATLKVLDSPGLYESLEEKGAALEAALREAAQVAGVPVTLNRIGSMGTAFFTDAEVTDFETALKADTAAYAVFFREMGARGIHLAPSQFESFFVSTAHSRQDLDRTAEAALESLRVVKESRTR</sequence>
<dbReference type="AlphaFoldDB" id="A0A832A0K1"/>
<dbReference type="PROSITE" id="PS00600">
    <property type="entry name" value="AA_TRANSFER_CLASS_3"/>
    <property type="match status" value="1"/>
</dbReference>
<dbReference type="PIRSF" id="PIRSF000521">
    <property type="entry name" value="Transaminase_4ab_Lys_Orn"/>
    <property type="match status" value="1"/>
</dbReference>
<evidence type="ECO:0000256" key="2">
    <source>
        <dbReference type="ARBA" id="ARBA00004819"/>
    </source>
</evidence>
<dbReference type="Pfam" id="PF00202">
    <property type="entry name" value="Aminotran_3"/>
    <property type="match status" value="1"/>
</dbReference>
<comment type="subcellular location">
    <subcellularLocation>
        <location evidence="7">Cytoplasm</location>
    </subcellularLocation>
</comment>
<keyword evidence="7" id="KW-0963">Cytoplasm</keyword>
<dbReference type="GO" id="GO:0008483">
    <property type="term" value="F:transaminase activity"/>
    <property type="evidence" value="ECO:0007669"/>
    <property type="project" value="InterPro"/>
</dbReference>
<dbReference type="PANTHER" id="PTHR43713:SF3">
    <property type="entry name" value="GLUTAMATE-1-SEMIALDEHYDE 2,1-AMINOMUTASE 1, CHLOROPLASTIC-RELATED"/>
    <property type="match status" value="1"/>
</dbReference>
<comment type="cofactor">
    <cofactor evidence="1 7">
        <name>pyridoxal 5'-phosphate</name>
        <dbReference type="ChEBI" id="CHEBI:597326"/>
    </cofactor>
</comment>
<dbReference type="NCBIfam" id="NF000818">
    <property type="entry name" value="PRK00062.1"/>
    <property type="match status" value="1"/>
</dbReference>
<gene>
    <name evidence="7 8" type="primary">hemL</name>
    <name evidence="8" type="ORF">ENS06_03135</name>
</gene>
<comment type="similarity">
    <text evidence="3 7">Belongs to the class-III pyridoxal-phosphate-dependent aminotransferase family. HemL subfamily.</text>
</comment>
<evidence type="ECO:0000256" key="1">
    <source>
        <dbReference type="ARBA" id="ARBA00001933"/>
    </source>
</evidence>
<dbReference type="InterPro" id="IPR015422">
    <property type="entry name" value="PyrdxlP-dep_Trfase_small"/>
</dbReference>
<dbReference type="InterPro" id="IPR015421">
    <property type="entry name" value="PyrdxlP-dep_Trfase_major"/>
</dbReference>
<keyword evidence="6 7" id="KW-0627">Porphyrin biosynthesis</keyword>
<dbReference type="PANTHER" id="PTHR43713">
    <property type="entry name" value="GLUTAMATE-1-SEMIALDEHYDE 2,1-AMINOMUTASE"/>
    <property type="match status" value="1"/>
</dbReference>
<dbReference type="Gene3D" id="3.90.1150.10">
    <property type="entry name" value="Aspartate Aminotransferase, domain 1"/>
    <property type="match status" value="1"/>
</dbReference>
<dbReference type="GO" id="GO:0005737">
    <property type="term" value="C:cytoplasm"/>
    <property type="evidence" value="ECO:0007669"/>
    <property type="project" value="UniProtKB-SubCell"/>
</dbReference>
<dbReference type="NCBIfam" id="TIGR00713">
    <property type="entry name" value="hemL"/>
    <property type="match status" value="1"/>
</dbReference>
<organism evidence="8">
    <name type="scientific">Desulfacinum infernum</name>
    <dbReference type="NCBI Taxonomy" id="35837"/>
    <lineage>
        <taxon>Bacteria</taxon>
        <taxon>Pseudomonadati</taxon>
        <taxon>Thermodesulfobacteriota</taxon>
        <taxon>Syntrophobacteria</taxon>
        <taxon>Syntrophobacterales</taxon>
        <taxon>Syntrophobacteraceae</taxon>
        <taxon>Desulfacinum</taxon>
    </lineage>
</organism>
<feature type="modified residue" description="N6-(pyridoxal phosphate)lysine" evidence="7">
    <location>
        <position position="268"/>
    </location>
</feature>
<dbReference type="UniPathway" id="UPA00251">
    <property type="reaction ID" value="UER00317"/>
</dbReference>
<dbReference type="Gene3D" id="3.40.640.10">
    <property type="entry name" value="Type I PLP-dependent aspartate aminotransferase-like (Major domain)"/>
    <property type="match status" value="1"/>
</dbReference>
<evidence type="ECO:0000256" key="4">
    <source>
        <dbReference type="ARBA" id="ARBA00022898"/>
    </source>
</evidence>
<dbReference type="GO" id="GO:0042286">
    <property type="term" value="F:glutamate-1-semialdehyde 2,1-aminomutase activity"/>
    <property type="evidence" value="ECO:0007669"/>
    <property type="project" value="UniProtKB-UniRule"/>
</dbReference>
<dbReference type="SUPFAM" id="SSF53383">
    <property type="entry name" value="PLP-dependent transferases"/>
    <property type="match status" value="1"/>
</dbReference>
<dbReference type="InterPro" id="IPR005814">
    <property type="entry name" value="Aminotrans_3"/>
</dbReference>
<dbReference type="EC" id="5.4.3.8" evidence="7"/>
<dbReference type="InterPro" id="IPR049704">
    <property type="entry name" value="Aminotrans_3_PPA_site"/>
</dbReference>
<dbReference type="EMBL" id="DSTK01000011">
    <property type="protein sequence ID" value="HFK96303.1"/>
    <property type="molecule type" value="Genomic_DNA"/>
</dbReference>
<comment type="catalytic activity">
    <reaction evidence="7">
        <text>(S)-4-amino-5-oxopentanoate = 5-aminolevulinate</text>
        <dbReference type="Rhea" id="RHEA:14265"/>
        <dbReference type="ChEBI" id="CHEBI:57501"/>
        <dbReference type="ChEBI" id="CHEBI:356416"/>
        <dbReference type="EC" id="5.4.3.8"/>
    </reaction>
</comment>
<accession>A0A832A0K1</accession>
<dbReference type="InterPro" id="IPR004639">
    <property type="entry name" value="4pyrrol_synth_GluAld_NH2Trfase"/>
</dbReference>
<comment type="pathway">
    <text evidence="2">Porphyrin-containing compound metabolism; protoporphyrin-IX biosynthesis; 5-aminolevulinate from L-glutamyl-tRNA(Glu): step 2/2.</text>
</comment>
<dbReference type="GO" id="GO:0030170">
    <property type="term" value="F:pyridoxal phosphate binding"/>
    <property type="evidence" value="ECO:0007669"/>
    <property type="project" value="InterPro"/>
</dbReference>
<comment type="subunit">
    <text evidence="7">Homodimer.</text>
</comment>
<reference evidence="8" key="1">
    <citation type="journal article" date="2020" name="mSystems">
        <title>Genome- and Community-Level Interaction Insights into Carbon Utilization and Element Cycling Functions of Hydrothermarchaeota in Hydrothermal Sediment.</title>
        <authorList>
            <person name="Zhou Z."/>
            <person name="Liu Y."/>
            <person name="Xu W."/>
            <person name="Pan J."/>
            <person name="Luo Z.H."/>
            <person name="Li M."/>
        </authorList>
    </citation>
    <scope>NUCLEOTIDE SEQUENCE [LARGE SCALE GENOMIC DNA]</scope>
    <source>
        <strain evidence="8">SpSt-456</strain>
    </source>
</reference>
<dbReference type="HAMAP" id="MF_00375">
    <property type="entry name" value="HemL_aminotrans_3"/>
    <property type="match status" value="1"/>
</dbReference>